<comment type="caution">
    <text evidence="6">The sequence shown here is derived from an EMBL/GenBank/DDBJ whole genome shotgun (WGS) entry which is preliminary data.</text>
</comment>
<dbReference type="SUPFAM" id="SSF46458">
    <property type="entry name" value="Globin-like"/>
    <property type="match status" value="1"/>
</dbReference>
<evidence type="ECO:0000313" key="6">
    <source>
        <dbReference type="EMBL" id="PNF84714.1"/>
    </source>
</evidence>
<evidence type="ECO:0000256" key="3">
    <source>
        <dbReference type="ARBA" id="ARBA00022723"/>
    </source>
</evidence>
<keyword evidence="4" id="KW-0408">Iron</keyword>
<dbReference type="Gene3D" id="1.10.490.10">
    <property type="entry name" value="Globins"/>
    <property type="match status" value="1"/>
</dbReference>
<dbReference type="Proteomes" id="UP000236021">
    <property type="component" value="Unassembled WGS sequence"/>
</dbReference>
<evidence type="ECO:0000256" key="4">
    <source>
        <dbReference type="ARBA" id="ARBA00023004"/>
    </source>
</evidence>
<dbReference type="Pfam" id="PF01152">
    <property type="entry name" value="Bac_globin"/>
    <property type="match status" value="1"/>
</dbReference>
<comment type="similarity">
    <text evidence="5">Belongs to the truncated hemoglobin family. Group II subfamily.</text>
</comment>
<dbReference type="PANTHER" id="PTHR47366:SF1">
    <property type="entry name" value="TWO-ON-TWO HEMOGLOBIN-3"/>
    <property type="match status" value="1"/>
</dbReference>
<keyword evidence="2" id="KW-0349">Heme</keyword>
<sequence length="161" mass="18353">MTHARGNVLNTSLDLTPYQQLGGDGPLRQLVDRLYDVMLSEPDVRVVRDMHGDDTTEIRERLFDFLSGWLGGPSRFIEKHGHPRLRVRHRFFRIGESERDQWMFCMRRALADTPMDASLRDRLEQALAQMADYLRNDSQSSPGCGAASCAVEQKPAERCGC</sequence>
<proteinExistence type="inferred from homology"/>
<dbReference type="EMBL" id="POUI01000002">
    <property type="protein sequence ID" value="PNF84714.1"/>
    <property type="molecule type" value="Genomic_DNA"/>
</dbReference>
<reference evidence="6 7" key="1">
    <citation type="submission" date="2018-01" db="EMBL/GenBank/DDBJ databases">
        <title>Denitrification phenotypes of diverse strains of Pseudomonas stutzeri.</title>
        <authorList>
            <person name="Milligan D.A."/>
            <person name="Bergaust L."/>
            <person name="Bakken L.R."/>
            <person name="Frostegard A."/>
        </authorList>
    </citation>
    <scope>NUCLEOTIDE SEQUENCE [LARGE SCALE GENOMIC DNA]</scope>
    <source>
        <strain evidence="6 7">ST27MN3</strain>
    </source>
</reference>
<accession>A0ABX4VWZ0</accession>
<protein>
    <submittedName>
        <fullName evidence="6">Hemoglobin-like protein</fullName>
    </submittedName>
</protein>
<dbReference type="InterPro" id="IPR044203">
    <property type="entry name" value="GlbO/GLB3-like"/>
</dbReference>
<dbReference type="PANTHER" id="PTHR47366">
    <property type="entry name" value="TWO-ON-TWO HEMOGLOBIN-3"/>
    <property type="match status" value="1"/>
</dbReference>
<organism evidence="6 7">
    <name type="scientific">Stutzerimonas decontaminans</name>
    <dbReference type="NCBI Taxonomy" id="3022791"/>
    <lineage>
        <taxon>Bacteria</taxon>
        <taxon>Pseudomonadati</taxon>
        <taxon>Pseudomonadota</taxon>
        <taxon>Gammaproteobacteria</taxon>
        <taxon>Pseudomonadales</taxon>
        <taxon>Pseudomonadaceae</taxon>
        <taxon>Stutzerimonas</taxon>
    </lineage>
</organism>
<evidence type="ECO:0000313" key="7">
    <source>
        <dbReference type="Proteomes" id="UP000236021"/>
    </source>
</evidence>
<keyword evidence="1" id="KW-0813">Transport</keyword>
<keyword evidence="7" id="KW-1185">Reference proteome</keyword>
<evidence type="ECO:0000256" key="2">
    <source>
        <dbReference type="ARBA" id="ARBA00022617"/>
    </source>
</evidence>
<dbReference type="InterPro" id="IPR012292">
    <property type="entry name" value="Globin/Proto"/>
</dbReference>
<name>A0ABX4VWZ0_9GAMM</name>
<gene>
    <name evidence="6" type="ORF">CXK93_10515</name>
</gene>
<dbReference type="InterPro" id="IPR001486">
    <property type="entry name" value="Hemoglobin_trunc"/>
</dbReference>
<keyword evidence="3" id="KW-0479">Metal-binding</keyword>
<evidence type="ECO:0000256" key="5">
    <source>
        <dbReference type="ARBA" id="ARBA00034496"/>
    </source>
</evidence>
<dbReference type="CDD" id="cd14773">
    <property type="entry name" value="TrHb2_PhHbO-like_O"/>
    <property type="match status" value="1"/>
</dbReference>
<evidence type="ECO:0000256" key="1">
    <source>
        <dbReference type="ARBA" id="ARBA00022448"/>
    </source>
</evidence>
<dbReference type="InterPro" id="IPR009050">
    <property type="entry name" value="Globin-like_sf"/>
</dbReference>